<keyword evidence="10" id="KW-0902">Two-component regulatory system</keyword>
<dbReference type="Pfam" id="PF00512">
    <property type="entry name" value="HisKA"/>
    <property type="match status" value="1"/>
</dbReference>
<comment type="catalytic activity">
    <reaction evidence="1">
        <text>ATP + protein L-histidine = ADP + protein N-phospho-L-histidine.</text>
        <dbReference type="EC" id="2.7.13.3"/>
    </reaction>
</comment>
<dbReference type="KEGG" id="sesp:BN6_54510"/>
<sequence length="377" mass="39905">MRTRLALLHGLVALLAGGCVLAIACLVVDRGTATQRIEVPVLASEPASAEAAEQLKSRQAAAERQVRDELRARTLDPLVERGLLGLGGVVLAALVAGWFAAGRVLRPIHRITTTARRVADRNLHERIAFGGPRDEWRELADTVDDMLSRLDAAFAGQRQFVGNASHELKTPLAINRTLLEVAMNRPNAPVELRELGETLLVVNARHESLVDGLLTLAQSQHEIAAPEDVDLAEAAAAAVDLTRHEAQRLGVAVSVDGGPAAVRGDRTLLDRLAHNLVVNAVRHNVSGGWVRVLVAPVGEEAELSVANTGPVVPHPAVARLFEPFQRAANRVGSVGGSGLGLSIVRSVVHAHGGRVEAEPRDGGGLVVRVLLPRSTAG</sequence>
<accession>K0JXR2</accession>
<dbReference type="InterPro" id="IPR003661">
    <property type="entry name" value="HisK_dim/P_dom"/>
</dbReference>
<dbReference type="InterPro" id="IPR050428">
    <property type="entry name" value="TCS_sensor_his_kinase"/>
</dbReference>
<evidence type="ECO:0000256" key="4">
    <source>
        <dbReference type="ARBA" id="ARBA00012438"/>
    </source>
</evidence>
<keyword evidence="8" id="KW-0418">Kinase</keyword>
<dbReference type="CDD" id="cd00082">
    <property type="entry name" value="HisKA"/>
    <property type="match status" value="1"/>
</dbReference>
<evidence type="ECO:0000259" key="13">
    <source>
        <dbReference type="PROSITE" id="PS50109"/>
    </source>
</evidence>
<dbReference type="SMART" id="SM00388">
    <property type="entry name" value="HisKA"/>
    <property type="match status" value="1"/>
</dbReference>
<dbReference type="SMART" id="SM00387">
    <property type="entry name" value="HATPase_c"/>
    <property type="match status" value="1"/>
</dbReference>
<dbReference type="Gene3D" id="3.30.565.10">
    <property type="entry name" value="Histidine kinase-like ATPase, C-terminal domain"/>
    <property type="match status" value="1"/>
</dbReference>
<evidence type="ECO:0000256" key="11">
    <source>
        <dbReference type="ARBA" id="ARBA00023136"/>
    </source>
</evidence>
<dbReference type="SMART" id="SM00304">
    <property type="entry name" value="HAMP"/>
    <property type="match status" value="1"/>
</dbReference>
<evidence type="ECO:0000256" key="1">
    <source>
        <dbReference type="ARBA" id="ARBA00000085"/>
    </source>
</evidence>
<dbReference type="PROSITE" id="PS50885">
    <property type="entry name" value="HAMP"/>
    <property type="match status" value="1"/>
</dbReference>
<evidence type="ECO:0000256" key="10">
    <source>
        <dbReference type="ARBA" id="ARBA00023012"/>
    </source>
</evidence>
<organism evidence="15 16">
    <name type="scientific">Saccharothrix espanaensis (strain ATCC 51144 / DSM 44229 / JCM 9112 / NBRC 15066 / NRRL 15764)</name>
    <dbReference type="NCBI Taxonomy" id="1179773"/>
    <lineage>
        <taxon>Bacteria</taxon>
        <taxon>Bacillati</taxon>
        <taxon>Actinomycetota</taxon>
        <taxon>Actinomycetes</taxon>
        <taxon>Pseudonocardiales</taxon>
        <taxon>Pseudonocardiaceae</taxon>
        <taxon>Saccharothrix</taxon>
    </lineage>
</organism>
<gene>
    <name evidence="15" type="ordered locus">BN6_54510</name>
</gene>
<protein>
    <recommendedName>
        <fullName evidence="4">histidine kinase</fullName>
        <ecNumber evidence="4">2.7.13.3</ecNumber>
    </recommendedName>
</protein>
<dbReference type="Pfam" id="PF00672">
    <property type="entry name" value="HAMP"/>
    <property type="match status" value="1"/>
</dbReference>
<keyword evidence="7 12" id="KW-0812">Transmembrane</keyword>
<dbReference type="PANTHER" id="PTHR45436:SF15">
    <property type="entry name" value="SENSOR HISTIDINE KINASE CUSS"/>
    <property type="match status" value="1"/>
</dbReference>
<dbReference type="BioCyc" id="SESP1179773:BN6_RS26345-MONOMER"/>
<dbReference type="SUPFAM" id="SSF55874">
    <property type="entry name" value="ATPase domain of HSP90 chaperone/DNA topoisomerase II/histidine kinase"/>
    <property type="match status" value="1"/>
</dbReference>
<dbReference type="InterPro" id="IPR004358">
    <property type="entry name" value="Sig_transdc_His_kin-like_C"/>
</dbReference>
<proteinExistence type="predicted"/>
<dbReference type="InterPro" id="IPR036097">
    <property type="entry name" value="HisK_dim/P_sf"/>
</dbReference>
<evidence type="ECO:0000256" key="5">
    <source>
        <dbReference type="ARBA" id="ARBA00022553"/>
    </source>
</evidence>
<evidence type="ECO:0000256" key="9">
    <source>
        <dbReference type="ARBA" id="ARBA00022989"/>
    </source>
</evidence>
<keyword evidence="6 15" id="KW-0808">Transferase</keyword>
<dbReference type="eggNOG" id="COG4251">
    <property type="taxonomic scope" value="Bacteria"/>
</dbReference>
<dbReference type="PATRIC" id="fig|1179773.3.peg.5493"/>
<dbReference type="EMBL" id="HE804045">
    <property type="protein sequence ID" value="CCH32710.1"/>
    <property type="molecule type" value="Genomic_DNA"/>
</dbReference>
<dbReference type="RefSeq" id="WP_015102822.1">
    <property type="nucleotide sequence ID" value="NC_019673.1"/>
</dbReference>
<evidence type="ECO:0000256" key="3">
    <source>
        <dbReference type="ARBA" id="ARBA00004236"/>
    </source>
</evidence>
<dbReference type="SUPFAM" id="SSF158472">
    <property type="entry name" value="HAMP domain-like"/>
    <property type="match status" value="1"/>
</dbReference>
<dbReference type="Proteomes" id="UP000006281">
    <property type="component" value="Chromosome"/>
</dbReference>
<dbReference type="PRINTS" id="PR00344">
    <property type="entry name" value="BCTRLSENSOR"/>
</dbReference>
<feature type="domain" description="HAMP" evidence="14">
    <location>
        <begin position="102"/>
        <end position="155"/>
    </location>
</feature>
<keyword evidence="5" id="KW-0597">Phosphoprotein</keyword>
<dbReference type="GO" id="GO:0005886">
    <property type="term" value="C:plasma membrane"/>
    <property type="evidence" value="ECO:0007669"/>
    <property type="project" value="UniProtKB-SubCell"/>
</dbReference>
<dbReference type="AlphaFoldDB" id="K0JXR2"/>
<dbReference type="InterPro" id="IPR003660">
    <property type="entry name" value="HAMP_dom"/>
</dbReference>
<dbReference type="CDD" id="cd06225">
    <property type="entry name" value="HAMP"/>
    <property type="match status" value="1"/>
</dbReference>
<dbReference type="InterPro" id="IPR003594">
    <property type="entry name" value="HATPase_dom"/>
</dbReference>
<evidence type="ECO:0000256" key="6">
    <source>
        <dbReference type="ARBA" id="ARBA00022679"/>
    </source>
</evidence>
<evidence type="ECO:0000313" key="16">
    <source>
        <dbReference type="Proteomes" id="UP000006281"/>
    </source>
</evidence>
<evidence type="ECO:0000256" key="8">
    <source>
        <dbReference type="ARBA" id="ARBA00022777"/>
    </source>
</evidence>
<keyword evidence="11 12" id="KW-0472">Membrane</keyword>
<evidence type="ECO:0000256" key="2">
    <source>
        <dbReference type="ARBA" id="ARBA00004141"/>
    </source>
</evidence>
<evidence type="ECO:0000256" key="12">
    <source>
        <dbReference type="SAM" id="Phobius"/>
    </source>
</evidence>
<dbReference type="PROSITE" id="PS50109">
    <property type="entry name" value="HIS_KIN"/>
    <property type="match status" value="1"/>
</dbReference>
<keyword evidence="9 12" id="KW-1133">Transmembrane helix</keyword>
<dbReference type="InterPro" id="IPR036890">
    <property type="entry name" value="HATPase_C_sf"/>
</dbReference>
<name>K0JXR2_SACES</name>
<dbReference type="Gene3D" id="1.10.287.130">
    <property type="match status" value="1"/>
</dbReference>
<dbReference type="HOGENOM" id="CLU_000445_89_3_11"/>
<comment type="subcellular location">
    <subcellularLocation>
        <location evidence="3">Cell membrane</location>
    </subcellularLocation>
    <subcellularLocation>
        <location evidence="2">Membrane</location>
        <topology evidence="2">Multi-pass membrane protein</topology>
    </subcellularLocation>
</comment>
<dbReference type="PROSITE" id="PS51257">
    <property type="entry name" value="PROKAR_LIPOPROTEIN"/>
    <property type="match status" value="1"/>
</dbReference>
<dbReference type="EC" id="2.7.13.3" evidence="4"/>
<keyword evidence="16" id="KW-1185">Reference proteome</keyword>
<reference evidence="15 16" key="1">
    <citation type="journal article" date="2012" name="BMC Genomics">
        <title>Complete genome sequence of Saccharothrix espanaensis DSM 44229T and comparison to the other completely sequenced Pseudonocardiaceae.</title>
        <authorList>
            <person name="Strobel T."/>
            <person name="Al-Dilaimi A."/>
            <person name="Blom J."/>
            <person name="Gessner A."/>
            <person name="Kalinowski J."/>
            <person name="Luzhetska M."/>
            <person name="Puhler A."/>
            <person name="Szczepanowski R."/>
            <person name="Bechthold A."/>
            <person name="Ruckert C."/>
        </authorList>
    </citation>
    <scope>NUCLEOTIDE SEQUENCE [LARGE SCALE GENOMIC DNA]</scope>
    <source>
        <strain evidence="16">ATCC 51144 / DSM 44229 / JCM 9112 / NBRC 15066 / NRRL 15764</strain>
    </source>
</reference>
<dbReference type="PANTHER" id="PTHR45436">
    <property type="entry name" value="SENSOR HISTIDINE KINASE YKOH"/>
    <property type="match status" value="1"/>
</dbReference>
<feature type="transmembrane region" description="Helical" evidence="12">
    <location>
        <begin position="83"/>
        <end position="101"/>
    </location>
</feature>
<dbReference type="STRING" id="1179773.BN6_54510"/>
<dbReference type="Gene3D" id="6.10.340.10">
    <property type="match status" value="1"/>
</dbReference>
<feature type="domain" description="Histidine kinase" evidence="13">
    <location>
        <begin position="163"/>
        <end position="375"/>
    </location>
</feature>
<evidence type="ECO:0000259" key="14">
    <source>
        <dbReference type="PROSITE" id="PS50885"/>
    </source>
</evidence>
<evidence type="ECO:0000256" key="7">
    <source>
        <dbReference type="ARBA" id="ARBA00022692"/>
    </source>
</evidence>
<dbReference type="GO" id="GO:0000155">
    <property type="term" value="F:phosphorelay sensor kinase activity"/>
    <property type="evidence" value="ECO:0007669"/>
    <property type="project" value="InterPro"/>
</dbReference>
<evidence type="ECO:0000313" key="15">
    <source>
        <dbReference type="EMBL" id="CCH32710.1"/>
    </source>
</evidence>
<dbReference type="SUPFAM" id="SSF47384">
    <property type="entry name" value="Homodimeric domain of signal transducing histidine kinase"/>
    <property type="match status" value="1"/>
</dbReference>
<dbReference type="CDD" id="cd00075">
    <property type="entry name" value="HATPase"/>
    <property type="match status" value="1"/>
</dbReference>
<dbReference type="InterPro" id="IPR005467">
    <property type="entry name" value="His_kinase_dom"/>
</dbReference>
<dbReference type="Pfam" id="PF02518">
    <property type="entry name" value="HATPase_c"/>
    <property type="match status" value="1"/>
</dbReference>